<name>H6N4Z9_GORPV</name>
<dbReference type="HOGENOM" id="CLU_2973078_0_0_11"/>
<dbReference type="AlphaFoldDB" id="H6N4Z9"/>
<sequence>MWWALAIVAIVVLAAAFTLSRRTPTYRGSAGATAVTVGYLTASVAGAISIIGFVLAYY</sequence>
<keyword evidence="2" id="KW-0614">Plasmid</keyword>
<accession>H6N4Z9</accession>
<keyword evidence="1" id="KW-0472">Membrane</keyword>
<evidence type="ECO:0000313" key="3">
    <source>
        <dbReference type="Proteomes" id="UP000009154"/>
    </source>
</evidence>
<dbReference type="EMBL" id="CP003120">
    <property type="protein sequence ID" value="AFA76044.1"/>
    <property type="molecule type" value="Genomic_DNA"/>
</dbReference>
<reference evidence="2 3" key="1">
    <citation type="journal article" date="2012" name="Appl. Environ. Microbiol.">
        <title>Involvement of two latex-clearing proteins during rubber degradation and insights into the subsequent degradation pathway revealed by the genome sequence of Gordonia polyisoprenivorans strain VH2.</title>
        <authorList>
            <person name="Hiessl S."/>
            <person name="Schuldes J."/>
            <person name="Thurmer A."/>
            <person name="Halbsguth T."/>
            <person name="Broker D."/>
            <person name="Angelov A."/>
            <person name="Liebl W."/>
            <person name="Daniel R."/>
            <person name="Steinbuchel A."/>
        </authorList>
    </citation>
    <scope>NUCLEOTIDE SEQUENCE [LARGE SCALE GENOMIC DNA]</scope>
    <source>
        <strain evidence="3">DSM 44266 / VH2</strain>
        <plasmid evidence="2 3">p174</plasmid>
    </source>
</reference>
<keyword evidence="1" id="KW-1133">Transmembrane helix</keyword>
<gene>
    <name evidence="2" type="ordered locus">GPOL_174p00230</name>
</gene>
<keyword evidence="3" id="KW-1185">Reference proteome</keyword>
<keyword evidence="1" id="KW-0812">Transmembrane</keyword>
<feature type="transmembrane region" description="Helical" evidence="1">
    <location>
        <begin position="36"/>
        <end position="57"/>
    </location>
</feature>
<dbReference type="Proteomes" id="UP000009154">
    <property type="component" value="Plasmid p174"/>
</dbReference>
<evidence type="ECO:0000313" key="2">
    <source>
        <dbReference type="EMBL" id="AFA76044.1"/>
    </source>
</evidence>
<organism evidence="2 3">
    <name type="scientific">Gordonia polyisoprenivorans (strain DSM 44266 / VH2)</name>
    <dbReference type="NCBI Taxonomy" id="1112204"/>
    <lineage>
        <taxon>Bacteria</taxon>
        <taxon>Bacillati</taxon>
        <taxon>Actinomycetota</taxon>
        <taxon>Actinomycetes</taxon>
        <taxon>Mycobacteriales</taxon>
        <taxon>Gordoniaceae</taxon>
        <taxon>Gordonia</taxon>
    </lineage>
</organism>
<evidence type="ECO:0000256" key="1">
    <source>
        <dbReference type="SAM" id="Phobius"/>
    </source>
</evidence>
<geneLocation type="plasmid" evidence="2 3">
    <name>p174</name>
</geneLocation>
<dbReference type="KEGG" id="gpo:GPOL_174p00230"/>
<protein>
    <submittedName>
        <fullName evidence="2">Uncharacterized protein</fullName>
    </submittedName>
</protein>
<proteinExistence type="predicted"/>